<proteinExistence type="predicted"/>
<gene>
    <name evidence="1" type="ORF">BISA_1590</name>
</gene>
<evidence type="ECO:0000313" key="2">
    <source>
        <dbReference type="Proteomes" id="UP000029066"/>
    </source>
</evidence>
<dbReference type="EMBL" id="JGZN01000005">
    <property type="protein sequence ID" value="KFI93502.1"/>
    <property type="molecule type" value="Genomic_DNA"/>
</dbReference>
<accession>A0A087DDA2</accession>
<comment type="caution">
    <text evidence="1">The sequence shown here is derived from an EMBL/GenBank/DDBJ whole genome shotgun (WGS) entry which is preliminary data.</text>
</comment>
<reference evidence="1 2" key="1">
    <citation type="submission" date="2014-03" db="EMBL/GenBank/DDBJ databases">
        <title>Genomics of Bifidobacteria.</title>
        <authorList>
            <person name="Ventura M."/>
            <person name="Milani C."/>
            <person name="Lugli G.A."/>
        </authorList>
    </citation>
    <scope>NUCLEOTIDE SEQUENCE [LARGE SCALE GENOMIC DNA]</scope>
    <source>
        <strain evidence="1 2">DSM 23967</strain>
    </source>
</reference>
<name>A0A087DDA2_9BIFI</name>
<evidence type="ECO:0000313" key="1">
    <source>
        <dbReference type="EMBL" id="KFI93502.1"/>
    </source>
</evidence>
<organism evidence="1 2">
    <name type="scientific">Bifidobacterium saguini DSM 23967</name>
    <dbReference type="NCBI Taxonomy" id="1437607"/>
    <lineage>
        <taxon>Bacteria</taxon>
        <taxon>Bacillati</taxon>
        <taxon>Actinomycetota</taxon>
        <taxon>Actinomycetes</taxon>
        <taxon>Bifidobacteriales</taxon>
        <taxon>Bifidobacteriaceae</taxon>
        <taxon>Bifidobacterium</taxon>
    </lineage>
</organism>
<sequence length="63" mass="6861">MLLVEGICARAVSRFIGLRNLMLRHWLGLASIQKVTQSLACCFGSCGTCCNTKNAHESTLMDS</sequence>
<dbReference type="AlphaFoldDB" id="A0A087DDA2"/>
<dbReference type="STRING" id="1437607.BISA_1590"/>
<dbReference type="Proteomes" id="UP000029066">
    <property type="component" value="Unassembled WGS sequence"/>
</dbReference>
<protein>
    <submittedName>
        <fullName evidence="1">Uncharacterized protein</fullName>
    </submittedName>
</protein>